<protein>
    <submittedName>
        <fullName evidence="2">Uncharacterized protein</fullName>
    </submittedName>
</protein>
<accession>A0A8T0NIR6</accession>
<organism evidence="2 3">
    <name type="scientific">Panicum virgatum</name>
    <name type="common">Blackwell switchgrass</name>
    <dbReference type="NCBI Taxonomy" id="38727"/>
    <lineage>
        <taxon>Eukaryota</taxon>
        <taxon>Viridiplantae</taxon>
        <taxon>Streptophyta</taxon>
        <taxon>Embryophyta</taxon>
        <taxon>Tracheophyta</taxon>
        <taxon>Spermatophyta</taxon>
        <taxon>Magnoliopsida</taxon>
        <taxon>Liliopsida</taxon>
        <taxon>Poales</taxon>
        <taxon>Poaceae</taxon>
        <taxon>PACMAD clade</taxon>
        <taxon>Panicoideae</taxon>
        <taxon>Panicodae</taxon>
        <taxon>Paniceae</taxon>
        <taxon>Panicinae</taxon>
        <taxon>Panicum</taxon>
        <taxon>Panicum sect. Hiantes</taxon>
    </lineage>
</organism>
<sequence>MLIQAFSKVKASSLICGKCPSIGFLLEIFQDVGYIYWSAVSTFAYRCRKKKHNASVIYNCSIFSYVSSFFFIFIMCPTFCFICATNVCLKIIICCFLLCSTI</sequence>
<evidence type="ECO:0000313" key="3">
    <source>
        <dbReference type="Proteomes" id="UP000823388"/>
    </source>
</evidence>
<keyword evidence="1" id="KW-0472">Membrane</keyword>
<name>A0A8T0NIR6_PANVG</name>
<keyword evidence="1" id="KW-1133">Transmembrane helix</keyword>
<evidence type="ECO:0000256" key="1">
    <source>
        <dbReference type="SAM" id="Phobius"/>
    </source>
</evidence>
<dbReference type="Proteomes" id="UP000823388">
    <property type="component" value="Chromosome 9K"/>
</dbReference>
<gene>
    <name evidence="2" type="ORF">PVAP13_9KG169213</name>
</gene>
<reference evidence="2" key="1">
    <citation type="submission" date="2020-05" db="EMBL/GenBank/DDBJ databases">
        <title>WGS assembly of Panicum virgatum.</title>
        <authorList>
            <person name="Lovell J.T."/>
            <person name="Jenkins J."/>
            <person name="Shu S."/>
            <person name="Juenger T.E."/>
            <person name="Schmutz J."/>
        </authorList>
    </citation>
    <scope>NUCLEOTIDE SEQUENCE</scope>
    <source>
        <strain evidence="2">AP13</strain>
    </source>
</reference>
<dbReference type="AlphaFoldDB" id="A0A8T0NIR6"/>
<feature type="transmembrane region" description="Helical" evidence="1">
    <location>
        <begin position="56"/>
        <end position="73"/>
    </location>
</feature>
<dbReference type="EMBL" id="CM029053">
    <property type="protein sequence ID" value="KAG2549230.1"/>
    <property type="molecule type" value="Genomic_DNA"/>
</dbReference>
<feature type="transmembrane region" description="Helical" evidence="1">
    <location>
        <begin position="79"/>
        <end position="99"/>
    </location>
</feature>
<keyword evidence="3" id="KW-1185">Reference proteome</keyword>
<evidence type="ECO:0000313" key="2">
    <source>
        <dbReference type="EMBL" id="KAG2549230.1"/>
    </source>
</evidence>
<keyword evidence="1" id="KW-0812">Transmembrane</keyword>
<proteinExistence type="predicted"/>
<comment type="caution">
    <text evidence="2">The sequence shown here is derived from an EMBL/GenBank/DDBJ whole genome shotgun (WGS) entry which is preliminary data.</text>
</comment>